<dbReference type="AlphaFoldDB" id="A0A367CGI2"/>
<keyword evidence="3" id="KW-0862">Zinc</keyword>
<gene>
    <name evidence="6" type="ORF">EA71_02439</name>
</gene>
<dbReference type="Pfam" id="PF04828">
    <property type="entry name" value="GFA"/>
    <property type="match status" value="1"/>
</dbReference>
<dbReference type="SUPFAM" id="SSF51316">
    <property type="entry name" value="Mss4-like"/>
    <property type="match status" value="1"/>
</dbReference>
<organism evidence="6 7">
    <name type="scientific">Enterococcus durans</name>
    <dbReference type="NCBI Taxonomy" id="53345"/>
    <lineage>
        <taxon>Bacteria</taxon>
        <taxon>Bacillati</taxon>
        <taxon>Bacillota</taxon>
        <taxon>Bacilli</taxon>
        <taxon>Lactobacillales</taxon>
        <taxon>Enterococcaceae</taxon>
        <taxon>Enterococcus</taxon>
    </lineage>
</organism>
<evidence type="ECO:0000256" key="2">
    <source>
        <dbReference type="ARBA" id="ARBA00022723"/>
    </source>
</evidence>
<dbReference type="PANTHER" id="PTHR33337">
    <property type="entry name" value="GFA DOMAIN-CONTAINING PROTEIN"/>
    <property type="match status" value="1"/>
</dbReference>
<evidence type="ECO:0000256" key="3">
    <source>
        <dbReference type="ARBA" id="ARBA00022833"/>
    </source>
</evidence>
<feature type="domain" description="CENP-V/GFA" evidence="5">
    <location>
        <begin position="2"/>
        <end position="110"/>
    </location>
</feature>
<dbReference type="InterPro" id="IPR006913">
    <property type="entry name" value="CENP-V/GFA"/>
</dbReference>
<proteinExistence type="inferred from homology"/>
<dbReference type="EMBL" id="LEPB01000004">
    <property type="protein sequence ID" value="RCA11674.1"/>
    <property type="molecule type" value="Genomic_DNA"/>
</dbReference>
<protein>
    <recommendedName>
        <fullName evidence="5">CENP-V/GFA domain-containing protein</fullName>
    </recommendedName>
</protein>
<dbReference type="Gene3D" id="3.90.1590.10">
    <property type="entry name" value="glutathione-dependent formaldehyde- activating enzyme (gfa)"/>
    <property type="match status" value="1"/>
</dbReference>
<sequence>MKTANCLCGAISMEVQDIHSEVGACHCSMCRRWGAGPLLTVEAGTGATISIQPENLVTRYQSSEWAERGFCSICGSHLFYHLLPGDSYSIPIDLFADQEGATLTVEVYYDQKPSYYSFANDTKKLTEADVMKIVQETYFNKE</sequence>
<dbReference type="RefSeq" id="WP_113846230.1">
    <property type="nucleotide sequence ID" value="NZ_CABGKH010000008.1"/>
</dbReference>
<comment type="caution">
    <text evidence="6">The sequence shown here is derived from an EMBL/GenBank/DDBJ whole genome shotgun (WGS) entry which is preliminary data.</text>
</comment>
<dbReference type="GO" id="GO:0046872">
    <property type="term" value="F:metal ion binding"/>
    <property type="evidence" value="ECO:0007669"/>
    <property type="project" value="UniProtKB-KW"/>
</dbReference>
<keyword evidence="4" id="KW-0456">Lyase</keyword>
<evidence type="ECO:0000313" key="7">
    <source>
        <dbReference type="Proteomes" id="UP000252797"/>
    </source>
</evidence>
<evidence type="ECO:0000256" key="1">
    <source>
        <dbReference type="ARBA" id="ARBA00005495"/>
    </source>
</evidence>
<evidence type="ECO:0000256" key="4">
    <source>
        <dbReference type="ARBA" id="ARBA00023239"/>
    </source>
</evidence>
<dbReference type="GO" id="GO:0016846">
    <property type="term" value="F:carbon-sulfur lyase activity"/>
    <property type="evidence" value="ECO:0007669"/>
    <property type="project" value="InterPro"/>
</dbReference>
<reference evidence="6 7" key="1">
    <citation type="submission" date="2015-06" db="EMBL/GenBank/DDBJ databases">
        <title>The Genome Sequence of Enterococcus durans 4EA1.</title>
        <authorList>
            <consortium name="The Broad Institute Genomics Platform"/>
            <consortium name="The Broad Institute Genome Sequencing Center for Infectious Disease"/>
            <person name="Earl A.M."/>
            <person name="Van Tyne D."/>
            <person name="Lebreton F."/>
            <person name="Saavedra J.T."/>
            <person name="Gilmore M.S."/>
            <person name="Manson Mcguire A."/>
            <person name="Clock S."/>
            <person name="Crupain M."/>
            <person name="Rangan U."/>
            <person name="Young S."/>
            <person name="Abouelleil A."/>
            <person name="Cao P."/>
            <person name="Chapman S.B."/>
            <person name="Griggs A."/>
            <person name="Priest M."/>
            <person name="Shea T."/>
            <person name="Wortman J."/>
            <person name="Nusbaum C."/>
            <person name="Birren B."/>
        </authorList>
    </citation>
    <scope>NUCLEOTIDE SEQUENCE [LARGE SCALE GENOMIC DNA]</scope>
    <source>
        <strain evidence="6 7">4EA1</strain>
    </source>
</reference>
<comment type="similarity">
    <text evidence="1">Belongs to the Gfa family.</text>
</comment>
<dbReference type="PROSITE" id="PS51891">
    <property type="entry name" value="CENP_V_GFA"/>
    <property type="match status" value="1"/>
</dbReference>
<dbReference type="InterPro" id="IPR011057">
    <property type="entry name" value="Mss4-like_sf"/>
</dbReference>
<evidence type="ECO:0000259" key="5">
    <source>
        <dbReference type="PROSITE" id="PS51891"/>
    </source>
</evidence>
<dbReference type="Proteomes" id="UP000252797">
    <property type="component" value="Unassembled WGS sequence"/>
</dbReference>
<evidence type="ECO:0000313" key="6">
    <source>
        <dbReference type="EMBL" id="RCA11674.1"/>
    </source>
</evidence>
<name>A0A367CGI2_9ENTE</name>
<accession>A0A367CGI2</accession>
<keyword evidence="2" id="KW-0479">Metal-binding</keyword>
<dbReference type="PANTHER" id="PTHR33337:SF40">
    <property type="entry name" value="CENP-V_GFA DOMAIN-CONTAINING PROTEIN-RELATED"/>
    <property type="match status" value="1"/>
</dbReference>